<accession>A0AAJ0CLX5</accession>
<name>A0AAJ0CLX5_9HYPO</name>
<gene>
    <name evidence="1" type="ORF">QQS21_008022</name>
</gene>
<protein>
    <submittedName>
        <fullName evidence="1">Uncharacterized protein</fullName>
    </submittedName>
</protein>
<organism evidence="1 2">
    <name type="scientific">Conoideocrella luteorostrata</name>
    <dbReference type="NCBI Taxonomy" id="1105319"/>
    <lineage>
        <taxon>Eukaryota</taxon>
        <taxon>Fungi</taxon>
        <taxon>Dikarya</taxon>
        <taxon>Ascomycota</taxon>
        <taxon>Pezizomycotina</taxon>
        <taxon>Sordariomycetes</taxon>
        <taxon>Hypocreomycetidae</taxon>
        <taxon>Hypocreales</taxon>
        <taxon>Clavicipitaceae</taxon>
        <taxon>Conoideocrella</taxon>
    </lineage>
</organism>
<comment type="caution">
    <text evidence="1">The sequence shown here is derived from an EMBL/GenBank/DDBJ whole genome shotgun (WGS) entry which is preliminary data.</text>
</comment>
<dbReference type="Proteomes" id="UP001251528">
    <property type="component" value="Unassembled WGS sequence"/>
</dbReference>
<evidence type="ECO:0000313" key="1">
    <source>
        <dbReference type="EMBL" id="KAK2594243.1"/>
    </source>
</evidence>
<evidence type="ECO:0000313" key="2">
    <source>
        <dbReference type="Proteomes" id="UP001251528"/>
    </source>
</evidence>
<reference evidence="1" key="1">
    <citation type="submission" date="2023-06" db="EMBL/GenBank/DDBJ databases">
        <title>Conoideocrella luteorostrata (Hypocreales: Clavicipitaceae), a potential biocontrol fungus for elongate hemlock scale in United States Christmas tree production areas.</title>
        <authorList>
            <person name="Barrett H."/>
            <person name="Lovett B."/>
            <person name="Macias A.M."/>
            <person name="Stajich J.E."/>
            <person name="Kasson M.T."/>
        </authorList>
    </citation>
    <scope>NUCLEOTIDE SEQUENCE</scope>
    <source>
        <strain evidence="1">ARSEF 14590</strain>
    </source>
</reference>
<dbReference type="AlphaFoldDB" id="A0AAJ0CLX5"/>
<sequence>MEQVIGNRHADARCLSKFRRPVRINECIPLYEGGSVSFSKKGRCSAYLTADCKGPGKRVDASVKCHSVESWGNPLSILCGGPKAGGEAEGMDVEDGQ</sequence>
<keyword evidence="2" id="KW-1185">Reference proteome</keyword>
<dbReference type="EMBL" id="JASWJB010000175">
    <property type="protein sequence ID" value="KAK2594243.1"/>
    <property type="molecule type" value="Genomic_DNA"/>
</dbReference>
<proteinExistence type="predicted"/>